<name>A0A420ZDZ5_UNCK3</name>
<sequence>MKTNKTKNGLIVSPTLQTIILTVVFGIAFALVEAAIVIYLRKLFGIDGNYELPIPTKEDIMVALPHFVVLKSIWGKTIIPQANILYIELMREAATIIMLATVGILAARHWWQRLGVFLIAFGIWDIFYYVFLYLFLGWPPTLKTYDVLFLIPGPWIAPVWLPILISIVMICLGCYLVATPNIATKISVFRSSRSK</sequence>
<evidence type="ECO:0000313" key="3">
    <source>
        <dbReference type="Proteomes" id="UP000281261"/>
    </source>
</evidence>
<comment type="caution">
    <text evidence="2">The sequence shown here is derived from an EMBL/GenBank/DDBJ whole genome shotgun (WGS) entry which is preliminary data.</text>
</comment>
<protein>
    <submittedName>
        <fullName evidence="2">Uncharacterized protein</fullName>
    </submittedName>
</protein>
<feature type="transmembrane region" description="Helical" evidence="1">
    <location>
        <begin position="20"/>
        <end position="40"/>
    </location>
</feature>
<dbReference type="Proteomes" id="UP000281261">
    <property type="component" value="Unassembled WGS sequence"/>
</dbReference>
<dbReference type="AlphaFoldDB" id="A0A420ZDZ5"/>
<evidence type="ECO:0000313" key="2">
    <source>
        <dbReference type="EMBL" id="RLC37887.1"/>
    </source>
</evidence>
<feature type="transmembrane region" description="Helical" evidence="1">
    <location>
        <begin position="155"/>
        <end position="178"/>
    </location>
</feature>
<proteinExistence type="predicted"/>
<keyword evidence="1" id="KW-1133">Transmembrane helix</keyword>
<dbReference type="EMBL" id="QMNG01000001">
    <property type="protein sequence ID" value="RLC37887.1"/>
    <property type="molecule type" value="Genomic_DNA"/>
</dbReference>
<reference evidence="2 3" key="1">
    <citation type="submission" date="2018-06" db="EMBL/GenBank/DDBJ databases">
        <title>Extensive metabolic versatility and redundancy in microbially diverse, dynamic hydrothermal sediments.</title>
        <authorList>
            <person name="Dombrowski N."/>
            <person name="Teske A."/>
            <person name="Baker B.J."/>
        </authorList>
    </citation>
    <scope>NUCLEOTIDE SEQUENCE [LARGE SCALE GENOMIC DNA]</scope>
    <source>
        <strain evidence="2">B79_G16</strain>
    </source>
</reference>
<evidence type="ECO:0000256" key="1">
    <source>
        <dbReference type="SAM" id="Phobius"/>
    </source>
</evidence>
<accession>A0A420ZDZ5</accession>
<gene>
    <name evidence="2" type="ORF">DRH29_00530</name>
</gene>
<feature type="transmembrane region" description="Helical" evidence="1">
    <location>
        <begin position="114"/>
        <end position="135"/>
    </location>
</feature>
<keyword evidence="1" id="KW-0812">Transmembrane</keyword>
<organism evidence="2 3">
    <name type="scientific">candidate division Kazan bacterium</name>
    <dbReference type="NCBI Taxonomy" id="2202143"/>
    <lineage>
        <taxon>Bacteria</taxon>
        <taxon>Bacteria division Kazan-3B-28</taxon>
    </lineage>
</organism>
<keyword evidence="1" id="KW-0472">Membrane</keyword>